<evidence type="ECO:0000256" key="3">
    <source>
        <dbReference type="ARBA" id="ARBA00022475"/>
    </source>
</evidence>
<keyword evidence="9" id="KW-1185">Reference proteome</keyword>
<dbReference type="AlphaFoldDB" id="A0AAE3G330"/>
<proteinExistence type="inferred from homology"/>
<dbReference type="PANTHER" id="PTHR34583:SF2">
    <property type="entry name" value="ANTIPORTER SUBUNIT MNHC2-RELATED"/>
    <property type="match status" value="1"/>
</dbReference>
<dbReference type="Gene3D" id="1.10.287.3510">
    <property type="match status" value="1"/>
</dbReference>
<sequence>MIVDPYALAAAALLAIGFYGFAVQSHPLRRLLAINIFGNGVFLALILIARRLPEGPDPVPHAMVLTGIVIAVSATAFGLALVRRKAAEDNARRERRGG</sequence>
<comment type="similarity">
    <text evidence="2">Belongs to the CPA3 antiporters (TC 2.A.63) subunit C family.</text>
</comment>
<keyword evidence="3" id="KW-1003">Cell membrane</keyword>
<dbReference type="GO" id="GO:0005886">
    <property type="term" value="C:plasma membrane"/>
    <property type="evidence" value="ECO:0007669"/>
    <property type="project" value="UniProtKB-SubCell"/>
</dbReference>
<dbReference type="InterPro" id="IPR039428">
    <property type="entry name" value="NUOK/Mnh_C1-like"/>
</dbReference>
<comment type="subcellular location">
    <subcellularLocation>
        <location evidence="1">Cell membrane</location>
        <topology evidence="1">Multi-pass membrane protein</topology>
    </subcellularLocation>
</comment>
<dbReference type="InterPro" id="IPR050601">
    <property type="entry name" value="CPA3_antiporter_subunitC"/>
</dbReference>
<dbReference type="Pfam" id="PF00420">
    <property type="entry name" value="Oxidored_q2"/>
    <property type="match status" value="1"/>
</dbReference>
<name>A0AAE3G330_9GAMM</name>
<evidence type="ECO:0000313" key="8">
    <source>
        <dbReference type="EMBL" id="MCP1674910.1"/>
    </source>
</evidence>
<evidence type="ECO:0000313" key="9">
    <source>
        <dbReference type="Proteomes" id="UP001205843"/>
    </source>
</evidence>
<accession>A0AAE3G330</accession>
<dbReference type="Proteomes" id="UP001205843">
    <property type="component" value="Unassembled WGS sequence"/>
</dbReference>
<evidence type="ECO:0000256" key="6">
    <source>
        <dbReference type="ARBA" id="ARBA00023136"/>
    </source>
</evidence>
<keyword evidence="4 7" id="KW-0812">Transmembrane</keyword>
<evidence type="ECO:0000256" key="2">
    <source>
        <dbReference type="ARBA" id="ARBA00010388"/>
    </source>
</evidence>
<evidence type="ECO:0000256" key="5">
    <source>
        <dbReference type="ARBA" id="ARBA00022989"/>
    </source>
</evidence>
<evidence type="ECO:0000256" key="1">
    <source>
        <dbReference type="ARBA" id="ARBA00004651"/>
    </source>
</evidence>
<protein>
    <submittedName>
        <fullName evidence="8">Multicomponent Na+:H+ antiporter subunit C</fullName>
    </submittedName>
</protein>
<keyword evidence="6 7" id="KW-0472">Membrane</keyword>
<organism evidence="8 9">
    <name type="scientific">Natronocella acetinitrilica</name>
    <dbReference type="NCBI Taxonomy" id="414046"/>
    <lineage>
        <taxon>Bacteria</taxon>
        <taxon>Pseudomonadati</taxon>
        <taxon>Pseudomonadota</taxon>
        <taxon>Gammaproteobacteria</taxon>
        <taxon>Chromatiales</taxon>
        <taxon>Ectothiorhodospiraceae</taxon>
        <taxon>Natronocella</taxon>
    </lineage>
</organism>
<evidence type="ECO:0000256" key="4">
    <source>
        <dbReference type="ARBA" id="ARBA00022692"/>
    </source>
</evidence>
<evidence type="ECO:0000256" key="7">
    <source>
        <dbReference type="SAM" id="Phobius"/>
    </source>
</evidence>
<reference evidence="8" key="1">
    <citation type="submission" date="2022-03" db="EMBL/GenBank/DDBJ databases">
        <title>Genomic Encyclopedia of Type Strains, Phase III (KMG-III): the genomes of soil and plant-associated and newly described type strains.</title>
        <authorList>
            <person name="Whitman W."/>
        </authorList>
    </citation>
    <scope>NUCLEOTIDE SEQUENCE</scope>
    <source>
        <strain evidence="8">ANL 6-2</strain>
    </source>
</reference>
<feature type="transmembrane region" description="Helical" evidence="7">
    <location>
        <begin position="31"/>
        <end position="49"/>
    </location>
</feature>
<dbReference type="EMBL" id="JALJXV010000004">
    <property type="protein sequence ID" value="MCP1674910.1"/>
    <property type="molecule type" value="Genomic_DNA"/>
</dbReference>
<gene>
    <name evidence="8" type="ORF">J2T57_002048</name>
</gene>
<keyword evidence="5 7" id="KW-1133">Transmembrane helix</keyword>
<feature type="transmembrane region" description="Helical" evidence="7">
    <location>
        <begin position="6"/>
        <end position="24"/>
    </location>
</feature>
<feature type="transmembrane region" description="Helical" evidence="7">
    <location>
        <begin position="61"/>
        <end position="82"/>
    </location>
</feature>
<comment type="caution">
    <text evidence="8">The sequence shown here is derived from an EMBL/GenBank/DDBJ whole genome shotgun (WGS) entry which is preliminary data.</text>
</comment>
<dbReference type="RefSeq" id="WP_253477503.1">
    <property type="nucleotide sequence ID" value="NZ_JALJXV010000004.1"/>
</dbReference>
<dbReference type="PANTHER" id="PTHR34583">
    <property type="entry name" value="ANTIPORTER SUBUNIT MNHC2-RELATED"/>
    <property type="match status" value="1"/>
</dbReference>